<name>A0A839SRP9_9PROT</name>
<comment type="pathway">
    <text evidence="7">Amino-acid biosynthesis; L-methionine biosynthesis via de novo pathway.</text>
</comment>
<evidence type="ECO:0000256" key="6">
    <source>
        <dbReference type="ARBA" id="ARBA00023002"/>
    </source>
</evidence>
<keyword evidence="4 9" id="KW-0285">Flavoprotein</keyword>
<dbReference type="Proteomes" id="UP000581135">
    <property type="component" value="Unassembled WGS sequence"/>
</dbReference>
<keyword evidence="11" id="KW-1185">Reference proteome</keyword>
<dbReference type="PANTHER" id="PTHR45754:SF3">
    <property type="entry name" value="METHYLENETETRAHYDROFOLATE REDUCTASE (NADPH)"/>
    <property type="match status" value="1"/>
</dbReference>
<evidence type="ECO:0000256" key="1">
    <source>
        <dbReference type="ARBA" id="ARBA00001974"/>
    </source>
</evidence>
<evidence type="ECO:0000256" key="5">
    <source>
        <dbReference type="ARBA" id="ARBA00022827"/>
    </source>
</evidence>
<dbReference type="UniPathway" id="UPA00193"/>
<evidence type="ECO:0000256" key="7">
    <source>
        <dbReference type="ARBA" id="ARBA00034478"/>
    </source>
</evidence>
<dbReference type="EMBL" id="JACHXA010000002">
    <property type="protein sequence ID" value="MBB3064390.1"/>
    <property type="molecule type" value="Genomic_DNA"/>
</dbReference>
<comment type="caution">
    <text evidence="10">The sequence shown here is derived from an EMBL/GenBank/DDBJ whole genome shotgun (WGS) entry which is preliminary data.</text>
</comment>
<sequence>MSLEKTIADFLTDFTIETTPGSAAKIPDYREHLREGTKVAVTFLPGSDFADTVKTSKKLKDEGMVPMPHFAARSIPSKDAFADYLKRLQDDVGIAHVVALAGAVEKPLGPYESSMALLETGLFEEHGIQTIGIAGHPEGSPDISDSDLASALAWKNTYARSSSAKLYIVTQFCFEAEPILAWEKRIRNAGNALPIHIGLPGLATIKTLVNHARACGIGPSMNFLVRQARNVAKLMTVNAPDKLTLDLAQHVASNPECLINKVHMYPLGGLRKSAAWSYAVVEGDITLKSGNKGFKVNRDID</sequence>
<proteinExistence type="inferred from homology"/>
<dbReference type="GO" id="GO:0106312">
    <property type="term" value="F:methylenetetrahydrofolate reductase (NADH) activity"/>
    <property type="evidence" value="ECO:0007669"/>
    <property type="project" value="UniProtKB-EC"/>
</dbReference>
<dbReference type="GO" id="GO:0071949">
    <property type="term" value="F:FAD binding"/>
    <property type="evidence" value="ECO:0007669"/>
    <property type="project" value="TreeGrafter"/>
</dbReference>
<keyword evidence="5 9" id="KW-0274">FAD</keyword>
<comment type="cofactor">
    <cofactor evidence="1 9">
        <name>FAD</name>
        <dbReference type="ChEBI" id="CHEBI:57692"/>
    </cofactor>
</comment>
<evidence type="ECO:0000256" key="3">
    <source>
        <dbReference type="ARBA" id="ARBA00006743"/>
    </source>
</evidence>
<dbReference type="GO" id="GO:0005829">
    <property type="term" value="C:cytosol"/>
    <property type="evidence" value="ECO:0007669"/>
    <property type="project" value="TreeGrafter"/>
</dbReference>
<evidence type="ECO:0000256" key="9">
    <source>
        <dbReference type="RuleBase" id="RU003862"/>
    </source>
</evidence>
<dbReference type="GO" id="GO:0035999">
    <property type="term" value="P:tetrahydrofolate interconversion"/>
    <property type="evidence" value="ECO:0007669"/>
    <property type="project" value="UniProtKB-UniPathway"/>
</dbReference>
<evidence type="ECO:0000256" key="2">
    <source>
        <dbReference type="ARBA" id="ARBA00004777"/>
    </source>
</evidence>
<accession>A0A839SRP9</accession>
<dbReference type="Pfam" id="PF02219">
    <property type="entry name" value="MTHFR"/>
    <property type="match status" value="1"/>
</dbReference>
<evidence type="ECO:0000256" key="4">
    <source>
        <dbReference type="ARBA" id="ARBA00022630"/>
    </source>
</evidence>
<dbReference type="PANTHER" id="PTHR45754">
    <property type="entry name" value="METHYLENETETRAHYDROFOLATE REDUCTASE"/>
    <property type="match status" value="1"/>
</dbReference>
<dbReference type="Gene3D" id="3.20.20.220">
    <property type="match status" value="1"/>
</dbReference>
<dbReference type="GO" id="GO:0009086">
    <property type="term" value="P:methionine biosynthetic process"/>
    <property type="evidence" value="ECO:0007669"/>
    <property type="project" value="TreeGrafter"/>
</dbReference>
<organism evidence="10 11">
    <name type="scientific">Limibacillus halophilus</name>
    <dbReference type="NCBI Taxonomy" id="1579333"/>
    <lineage>
        <taxon>Bacteria</taxon>
        <taxon>Pseudomonadati</taxon>
        <taxon>Pseudomonadota</taxon>
        <taxon>Alphaproteobacteria</taxon>
        <taxon>Rhodospirillales</taxon>
        <taxon>Rhodovibrionaceae</taxon>
        <taxon>Limibacillus</taxon>
    </lineage>
</organism>
<dbReference type="InterPro" id="IPR029041">
    <property type="entry name" value="FAD-linked_oxidoreductase-like"/>
</dbReference>
<dbReference type="AlphaFoldDB" id="A0A839SRP9"/>
<dbReference type="RefSeq" id="WP_183415221.1">
    <property type="nucleotide sequence ID" value="NZ_JACHXA010000002.1"/>
</dbReference>
<dbReference type="InterPro" id="IPR003171">
    <property type="entry name" value="Mehydrof_redctse-like"/>
</dbReference>
<evidence type="ECO:0000313" key="11">
    <source>
        <dbReference type="Proteomes" id="UP000581135"/>
    </source>
</evidence>
<gene>
    <name evidence="10" type="ORF">FHR98_000662</name>
</gene>
<dbReference type="SUPFAM" id="SSF51730">
    <property type="entry name" value="FAD-linked oxidoreductase"/>
    <property type="match status" value="1"/>
</dbReference>
<comment type="pathway">
    <text evidence="2 9">One-carbon metabolism; tetrahydrofolate interconversion.</text>
</comment>
<comment type="similarity">
    <text evidence="3 9">Belongs to the methylenetetrahydrofolate reductase family.</text>
</comment>
<evidence type="ECO:0000313" key="10">
    <source>
        <dbReference type="EMBL" id="MBB3064390.1"/>
    </source>
</evidence>
<reference evidence="10 11" key="1">
    <citation type="submission" date="2020-08" db="EMBL/GenBank/DDBJ databases">
        <title>Genomic Encyclopedia of Type Strains, Phase III (KMG-III): the genomes of soil and plant-associated and newly described type strains.</title>
        <authorList>
            <person name="Whitman W."/>
        </authorList>
    </citation>
    <scope>NUCLEOTIDE SEQUENCE [LARGE SCALE GENOMIC DNA]</scope>
    <source>
        <strain evidence="10 11">CECT 8803</strain>
    </source>
</reference>
<protein>
    <recommendedName>
        <fullName evidence="9">Methylenetetrahydrofolate reductase</fullName>
    </recommendedName>
</protein>
<comment type="catalytic activity">
    <reaction evidence="8">
        <text>(6S)-5-methyl-5,6,7,8-tetrahydrofolate + NAD(+) = (6R)-5,10-methylene-5,6,7,8-tetrahydrofolate + NADH + H(+)</text>
        <dbReference type="Rhea" id="RHEA:19821"/>
        <dbReference type="ChEBI" id="CHEBI:15378"/>
        <dbReference type="ChEBI" id="CHEBI:15636"/>
        <dbReference type="ChEBI" id="CHEBI:18608"/>
        <dbReference type="ChEBI" id="CHEBI:57540"/>
        <dbReference type="ChEBI" id="CHEBI:57945"/>
        <dbReference type="EC" id="1.5.1.54"/>
    </reaction>
    <physiologicalReaction direction="right-to-left" evidence="8">
        <dbReference type="Rhea" id="RHEA:19823"/>
    </physiologicalReaction>
</comment>
<keyword evidence="6 9" id="KW-0560">Oxidoreductase</keyword>
<evidence type="ECO:0000256" key="8">
    <source>
        <dbReference type="ARBA" id="ARBA00048628"/>
    </source>
</evidence>